<dbReference type="OrthoDB" id="6261373at2759"/>
<dbReference type="EMBL" id="UZAN01047633">
    <property type="protein sequence ID" value="VDP85613.1"/>
    <property type="molecule type" value="Genomic_DNA"/>
</dbReference>
<dbReference type="WBParaSite" id="ECPE_0000960701-mRNA-1">
    <property type="protein sequence ID" value="ECPE_0000960701-mRNA-1"/>
    <property type="gene ID" value="ECPE_0000960701"/>
</dbReference>
<organism evidence="4">
    <name type="scientific">Echinostoma caproni</name>
    <dbReference type="NCBI Taxonomy" id="27848"/>
    <lineage>
        <taxon>Eukaryota</taxon>
        <taxon>Metazoa</taxon>
        <taxon>Spiralia</taxon>
        <taxon>Lophotrochozoa</taxon>
        <taxon>Platyhelminthes</taxon>
        <taxon>Trematoda</taxon>
        <taxon>Digenea</taxon>
        <taxon>Plagiorchiida</taxon>
        <taxon>Echinostomata</taxon>
        <taxon>Echinostomatoidea</taxon>
        <taxon>Echinostomatidae</taxon>
        <taxon>Echinostoma</taxon>
    </lineage>
</organism>
<name>A0A183ARJ2_9TREM</name>
<evidence type="ECO:0000313" key="3">
    <source>
        <dbReference type="Proteomes" id="UP000272942"/>
    </source>
</evidence>
<gene>
    <name evidence="2" type="ORF">ECPE_LOCUS9577</name>
</gene>
<dbReference type="AlphaFoldDB" id="A0A183ARJ2"/>
<sequence>MSLRPPVSTTDNKNVPVNGSISASVPSSVSFPQPNLFAVSNGHDSRPEASSYVSPVDITGHLFEQYRRARCTGTLGPLTPQSGEQNHQICGRARFAQQSTPDWAHSSTRPASFHPVLPQRDEICQPQAHHNPYAYQNHRSSSDLGDGDRTSDNRNPYNPTPPQSIRSESVPGVAGPRVAESSRTNSIMCESLYDYPPSLSPYPCPTFNPETEAIGRVKARASSLLPPTRKRVPRPASIDPFLLLAPGSRATKPPPRPDPSDSGYQLTSRGHNHSTDRCGQPSVFTDRELGPSNGNSTVKNTPTTVPVFNFKPSSSVASEEQTCTLSSPLLHPIYPNFGRPQSGDSSSAICQVGN</sequence>
<proteinExistence type="predicted"/>
<accession>A0A183ARJ2</accession>
<feature type="compositionally biased region" description="Polar residues" evidence="1">
    <location>
        <begin position="292"/>
        <end position="301"/>
    </location>
</feature>
<evidence type="ECO:0000313" key="2">
    <source>
        <dbReference type="EMBL" id="VDP85613.1"/>
    </source>
</evidence>
<feature type="region of interest" description="Disordered" evidence="1">
    <location>
        <begin position="245"/>
        <end position="301"/>
    </location>
</feature>
<dbReference type="Proteomes" id="UP000272942">
    <property type="component" value="Unassembled WGS sequence"/>
</dbReference>
<evidence type="ECO:0000313" key="4">
    <source>
        <dbReference type="WBParaSite" id="ECPE_0000960701-mRNA-1"/>
    </source>
</evidence>
<keyword evidence="3" id="KW-1185">Reference proteome</keyword>
<reference evidence="2 3" key="2">
    <citation type="submission" date="2018-11" db="EMBL/GenBank/DDBJ databases">
        <authorList>
            <consortium name="Pathogen Informatics"/>
        </authorList>
    </citation>
    <scope>NUCLEOTIDE SEQUENCE [LARGE SCALE GENOMIC DNA]</scope>
    <source>
        <strain evidence="2 3">Egypt</strain>
    </source>
</reference>
<feature type="region of interest" description="Disordered" evidence="1">
    <location>
        <begin position="133"/>
        <end position="181"/>
    </location>
</feature>
<evidence type="ECO:0000256" key="1">
    <source>
        <dbReference type="SAM" id="MobiDB-lite"/>
    </source>
</evidence>
<feature type="compositionally biased region" description="Polar residues" evidence="1">
    <location>
        <begin position="153"/>
        <end position="167"/>
    </location>
</feature>
<protein>
    <submittedName>
        <fullName evidence="2 4">Uncharacterized protein</fullName>
    </submittedName>
</protein>
<reference evidence="4" key="1">
    <citation type="submission" date="2016-06" db="UniProtKB">
        <authorList>
            <consortium name="WormBaseParasite"/>
        </authorList>
    </citation>
    <scope>IDENTIFICATION</scope>
</reference>